<comment type="caution">
    <text evidence="2">The sequence shown here is derived from an EMBL/GenBank/DDBJ whole genome shotgun (WGS) entry which is preliminary data.</text>
</comment>
<gene>
    <name evidence="2" type="ORF">OLEA9_A028030</name>
</gene>
<dbReference type="EMBL" id="CACTIH010003752">
    <property type="protein sequence ID" value="CAA2984059.1"/>
    <property type="molecule type" value="Genomic_DNA"/>
</dbReference>
<protein>
    <submittedName>
        <fullName evidence="2">Uncharacterized protein</fullName>
    </submittedName>
</protein>
<reference evidence="2 3" key="1">
    <citation type="submission" date="2019-12" db="EMBL/GenBank/DDBJ databases">
        <authorList>
            <person name="Alioto T."/>
            <person name="Alioto T."/>
            <person name="Gomez Garrido J."/>
        </authorList>
    </citation>
    <scope>NUCLEOTIDE SEQUENCE [LARGE SCALE GENOMIC DNA]</scope>
</reference>
<feature type="compositionally biased region" description="Basic and acidic residues" evidence="1">
    <location>
        <begin position="1"/>
        <end position="17"/>
    </location>
</feature>
<proteinExistence type="predicted"/>
<evidence type="ECO:0000256" key="1">
    <source>
        <dbReference type="SAM" id="MobiDB-lite"/>
    </source>
</evidence>
<name>A0A8S0RYA4_OLEEU</name>
<accession>A0A8S0RYA4</accession>
<dbReference type="AlphaFoldDB" id="A0A8S0RYA4"/>
<organism evidence="2 3">
    <name type="scientific">Olea europaea subsp. europaea</name>
    <dbReference type="NCBI Taxonomy" id="158383"/>
    <lineage>
        <taxon>Eukaryota</taxon>
        <taxon>Viridiplantae</taxon>
        <taxon>Streptophyta</taxon>
        <taxon>Embryophyta</taxon>
        <taxon>Tracheophyta</taxon>
        <taxon>Spermatophyta</taxon>
        <taxon>Magnoliopsida</taxon>
        <taxon>eudicotyledons</taxon>
        <taxon>Gunneridae</taxon>
        <taxon>Pentapetalae</taxon>
        <taxon>asterids</taxon>
        <taxon>lamiids</taxon>
        <taxon>Lamiales</taxon>
        <taxon>Oleaceae</taxon>
        <taxon>Oleeae</taxon>
        <taxon>Olea</taxon>
    </lineage>
</organism>
<feature type="region of interest" description="Disordered" evidence="1">
    <location>
        <begin position="1"/>
        <end position="34"/>
    </location>
</feature>
<evidence type="ECO:0000313" key="2">
    <source>
        <dbReference type="EMBL" id="CAA2984059.1"/>
    </source>
</evidence>
<evidence type="ECO:0000313" key="3">
    <source>
        <dbReference type="Proteomes" id="UP000594638"/>
    </source>
</evidence>
<dbReference type="Gramene" id="OE9A028030T1">
    <property type="protein sequence ID" value="OE9A028030C1"/>
    <property type="gene ID" value="OE9A028030"/>
</dbReference>
<dbReference type="Proteomes" id="UP000594638">
    <property type="component" value="Unassembled WGS sequence"/>
</dbReference>
<keyword evidence="3" id="KW-1185">Reference proteome</keyword>
<sequence length="169" mass="18775">MSSTKEEITPRHNKESGGEEASSQSAPIIQKPLPATPVICHRRNGSRSGPRLAARLARELSSLIANVRIISWQNVAMQELLEHMQGQLANSSQYEEGLVSVFDRLGPTKNIQSRPRISPAQARLSLIALSQPHLFNPLSVGNQHKQLQSGTAVELTHRYMHPPPKNRRK</sequence>